<evidence type="ECO:0000259" key="9">
    <source>
        <dbReference type="PROSITE" id="PS50850"/>
    </source>
</evidence>
<protein>
    <submittedName>
        <fullName evidence="10">MFS transporter, YNFM family, putative membrane transport protein</fullName>
    </submittedName>
</protein>
<dbReference type="STRING" id="440168.SAMN04487974_12534"/>
<dbReference type="InterPro" id="IPR020846">
    <property type="entry name" value="MFS_dom"/>
</dbReference>
<comment type="subcellular location">
    <subcellularLocation>
        <location evidence="1">Cell membrane</location>
        <topology evidence="1">Multi-pass membrane protein</topology>
    </subcellularLocation>
</comment>
<evidence type="ECO:0000256" key="6">
    <source>
        <dbReference type="ARBA" id="ARBA00022989"/>
    </source>
</evidence>
<dbReference type="InterPro" id="IPR011701">
    <property type="entry name" value="MFS"/>
</dbReference>
<feature type="domain" description="Major facilitator superfamily (MFS) profile" evidence="9">
    <location>
        <begin position="14"/>
        <end position="397"/>
    </location>
</feature>
<evidence type="ECO:0000256" key="8">
    <source>
        <dbReference type="SAM" id="Phobius"/>
    </source>
</evidence>
<dbReference type="CDD" id="cd17324">
    <property type="entry name" value="MFS_NepI_like"/>
    <property type="match status" value="1"/>
</dbReference>
<feature type="transmembrane region" description="Helical" evidence="8">
    <location>
        <begin position="170"/>
        <end position="192"/>
    </location>
</feature>
<comment type="similarity">
    <text evidence="2">Belongs to the major facilitator superfamily.</text>
</comment>
<keyword evidence="7 8" id="KW-0472">Membrane</keyword>
<keyword evidence="3" id="KW-0813">Transport</keyword>
<dbReference type="PANTHER" id="PTHR43271">
    <property type="entry name" value="BLL2771 PROTEIN"/>
    <property type="match status" value="1"/>
</dbReference>
<feature type="transmembrane region" description="Helical" evidence="8">
    <location>
        <begin position="372"/>
        <end position="395"/>
    </location>
</feature>
<keyword evidence="5 8" id="KW-0812">Transmembrane</keyword>
<dbReference type="InterPro" id="IPR036259">
    <property type="entry name" value="MFS_trans_sf"/>
</dbReference>
<evidence type="ECO:0000313" key="11">
    <source>
        <dbReference type="Proteomes" id="UP000199495"/>
    </source>
</evidence>
<gene>
    <name evidence="10" type="ORF">SAMN04487974_12534</name>
</gene>
<dbReference type="Pfam" id="PF07690">
    <property type="entry name" value="MFS_1"/>
    <property type="match status" value="2"/>
</dbReference>
<dbReference type="AlphaFoldDB" id="A0A1G8A3G8"/>
<feature type="transmembrane region" description="Helical" evidence="8">
    <location>
        <begin position="56"/>
        <end position="77"/>
    </location>
</feature>
<keyword evidence="4" id="KW-1003">Cell membrane</keyword>
<feature type="transmembrane region" description="Helical" evidence="8">
    <location>
        <begin position="345"/>
        <end position="366"/>
    </location>
</feature>
<dbReference type="Gene3D" id="1.20.1250.20">
    <property type="entry name" value="MFS general substrate transporter like domains"/>
    <property type="match status" value="1"/>
</dbReference>
<dbReference type="RefSeq" id="WP_090599774.1">
    <property type="nucleotide sequence ID" value="NZ_FNCS01000025.1"/>
</dbReference>
<name>A0A1G8A3G8_9HYPH</name>
<dbReference type="PANTHER" id="PTHR43271:SF1">
    <property type="entry name" value="INNER MEMBRANE TRANSPORT PROTEIN YNFM"/>
    <property type="match status" value="1"/>
</dbReference>
<feature type="transmembrane region" description="Helical" evidence="8">
    <location>
        <begin position="254"/>
        <end position="275"/>
    </location>
</feature>
<evidence type="ECO:0000256" key="1">
    <source>
        <dbReference type="ARBA" id="ARBA00004651"/>
    </source>
</evidence>
<feature type="transmembrane region" description="Helical" evidence="8">
    <location>
        <begin position="287"/>
        <end position="308"/>
    </location>
</feature>
<evidence type="ECO:0000256" key="3">
    <source>
        <dbReference type="ARBA" id="ARBA00022448"/>
    </source>
</evidence>
<feature type="transmembrane region" description="Helical" evidence="8">
    <location>
        <begin position="84"/>
        <end position="103"/>
    </location>
</feature>
<feature type="transmembrane region" description="Helical" evidence="8">
    <location>
        <begin position="109"/>
        <end position="131"/>
    </location>
</feature>
<dbReference type="SUPFAM" id="SSF103473">
    <property type="entry name" value="MFS general substrate transporter"/>
    <property type="match status" value="1"/>
</dbReference>
<keyword evidence="11" id="KW-1185">Reference proteome</keyword>
<evidence type="ECO:0000256" key="2">
    <source>
        <dbReference type="ARBA" id="ARBA00008335"/>
    </source>
</evidence>
<sequence length="411" mass="43774">MSPSLSVIERGTPAYWRASIALFLAAFSVFASIYSVQPILPILADEFGLDAATSSIALSATTATLAISLVMISWLGNRFDRKKLMLTTMVATALIGLAIPLMPNWTGLVILRALLGIAVCGVPAIAMVYLAEEMSTEALGMGMGLFVGGSAVGGMSGRLLVGYLADHFDWRTALVVLGVLLLLNAIAFLILLPKPQNSRGETLSPRRFVANLGLLFHDRALPLLFLASFLLMGGFVAIYNYVGFRMLAPPYSLSQSQISLIFVVYLVGTLASAWMGSLAGRLGRRKVFWPMVVIMATGIVLSLISAIWAVILGIAMMTFGFFAAHSIASAWVARRAEGARAQGSALYLLAYYAGSSVIGTLAGYGWSHWGWAGVVAVAGGTTMLTLAIAWMLYVIPPIFAPDSPPRPPQAM</sequence>
<organism evidence="10 11">
    <name type="scientific">Pelagibacterium luteolum</name>
    <dbReference type="NCBI Taxonomy" id="440168"/>
    <lineage>
        <taxon>Bacteria</taxon>
        <taxon>Pseudomonadati</taxon>
        <taxon>Pseudomonadota</taxon>
        <taxon>Alphaproteobacteria</taxon>
        <taxon>Hyphomicrobiales</taxon>
        <taxon>Devosiaceae</taxon>
        <taxon>Pelagibacterium</taxon>
    </lineage>
</organism>
<evidence type="ECO:0000256" key="4">
    <source>
        <dbReference type="ARBA" id="ARBA00022475"/>
    </source>
</evidence>
<accession>A0A1G8A3G8</accession>
<dbReference type="GO" id="GO:0022857">
    <property type="term" value="F:transmembrane transporter activity"/>
    <property type="evidence" value="ECO:0007669"/>
    <property type="project" value="InterPro"/>
</dbReference>
<reference evidence="10 11" key="1">
    <citation type="submission" date="2016-10" db="EMBL/GenBank/DDBJ databases">
        <authorList>
            <person name="de Groot N.N."/>
        </authorList>
    </citation>
    <scope>NUCLEOTIDE SEQUENCE [LARGE SCALE GENOMIC DNA]</scope>
    <source>
        <strain evidence="10 11">CGMCC 1.10267</strain>
    </source>
</reference>
<feature type="transmembrane region" description="Helical" evidence="8">
    <location>
        <begin position="14"/>
        <end position="36"/>
    </location>
</feature>
<dbReference type="OrthoDB" id="63984at2"/>
<evidence type="ECO:0000256" key="7">
    <source>
        <dbReference type="ARBA" id="ARBA00023136"/>
    </source>
</evidence>
<proteinExistence type="inferred from homology"/>
<dbReference type="EMBL" id="FNCS01000025">
    <property type="protein sequence ID" value="SDH15426.1"/>
    <property type="molecule type" value="Genomic_DNA"/>
</dbReference>
<feature type="transmembrane region" description="Helical" evidence="8">
    <location>
        <begin position="221"/>
        <end position="242"/>
    </location>
</feature>
<evidence type="ECO:0000256" key="5">
    <source>
        <dbReference type="ARBA" id="ARBA00022692"/>
    </source>
</evidence>
<dbReference type="Proteomes" id="UP000199495">
    <property type="component" value="Unassembled WGS sequence"/>
</dbReference>
<keyword evidence="6 8" id="KW-1133">Transmembrane helix</keyword>
<dbReference type="PROSITE" id="PS50850">
    <property type="entry name" value="MFS"/>
    <property type="match status" value="1"/>
</dbReference>
<feature type="transmembrane region" description="Helical" evidence="8">
    <location>
        <begin position="143"/>
        <end position="164"/>
    </location>
</feature>
<feature type="transmembrane region" description="Helical" evidence="8">
    <location>
        <begin position="314"/>
        <end position="333"/>
    </location>
</feature>
<dbReference type="GO" id="GO:0005886">
    <property type="term" value="C:plasma membrane"/>
    <property type="evidence" value="ECO:0007669"/>
    <property type="project" value="UniProtKB-SubCell"/>
</dbReference>
<evidence type="ECO:0000313" key="10">
    <source>
        <dbReference type="EMBL" id="SDH15426.1"/>
    </source>
</evidence>